<reference evidence="2" key="1">
    <citation type="journal article" date="2024" name="Proc. Natl. Acad. Sci. U.S.A.">
        <title>Extraordinary preservation of gene collinearity over three hundred million years revealed in homosporous lycophytes.</title>
        <authorList>
            <person name="Li C."/>
            <person name="Wickell D."/>
            <person name="Kuo L.Y."/>
            <person name="Chen X."/>
            <person name="Nie B."/>
            <person name="Liao X."/>
            <person name="Peng D."/>
            <person name="Ji J."/>
            <person name="Jenkins J."/>
            <person name="Williams M."/>
            <person name="Shu S."/>
            <person name="Plott C."/>
            <person name="Barry K."/>
            <person name="Rajasekar S."/>
            <person name="Grimwood J."/>
            <person name="Han X."/>
            <person name="Sun S."/>
            <person name="Hou Z."/>
            <person name="He W."/>
            <person name="Dai G."/>
            <person name="Sun C."/>
            <person name="Schmutz J."/>
            <person name="Leebens-Mack J.H."/>
            <person name="Li F.W."/>
            <person name="Wang L."/>
        </authorList>
    </citation>
    <scope>NUCLEOTIDE SEQUENCE [LARGE SCALE GENOMIC DNA]</scope>
    <source>
        <strain evidence="2">cv. PW_Plant_1</strain>
    </source>
</reference>
<evidence type="ECO:0000313" key="2">
    <source>
        <dbReference type="Proteomes" id="UP001162992"/>
    </source>
</evidence>
<comment type="caution">
    <text evidence="1">The sequence shown here is derived from an EMBL/GenBank/DDBJ whole genome shotgun (WGS) entry which is preliminary data.</text>
</comment>
<evidence type="ECO:0000313" key="1">
    <source>
        <dbReference type="EMBL" id="KAJ7538865.1"/>
    </source>
</evidence>
<keyword evidence="2" id="KW-1185">Reference proteome</keyword>
<dbReference type="Proteomes" id="UP001162992">
    <property type="component" value="Chromosome 11"/>
</dbReference>
<name>A0ACC2CAA1_DIPCM</name>
<gene>
    <name evidence="1" type="ORF">O6H91_11G066200</name>
</gene>
<accession>A0ACC2CAA1</accession>
<proteinExistence type="predicted"/>
<dbReference type="EMBL" id="CM055102">
    <property type="protein sequence ID" value="KAJ7538865.1"/>
    <property type="molecule type" value="Genomic_DNA"/>
</dbReference>
<organism evidence="1 2">
    <name type="scientific">Diphasiastrum complanatum</name>
    <name type="common">Issler's clubmoss</name>
    <name type="synonym">Lycopodium complanatum</name>
    <dbReference type="NCBI Taxonomy" id="34168"/>
    <lineage>
        <taxon>Eukaryota</taxon>
        <taxon>Viridiplantae</taxon>
        <taxon>Streptophyta</taxon>
        <taxon>Embryophyta</taxon>
        <taxon>Tracheophyta</taxon>
        <taxon>Lycopodiopsida</taxon>
        <taxon>Lycopodiales</taxon>
        <taxon>Lycopodiaceae</taxon>
        <taxon>Lycopodioideae</taxon>
        <taxon>Diphasiastrum</taxon>
    </lineage>
</organism>
<protein>
    <submittedName>
        <fullName evidence="1">Uncharacterized protein</fullName>
    </submittedName>
</protein>
<sequence>MELGSKDLFTTRLAHSATYVHLQASLPRSFNLTATGLFSTTAHSAPMMNLAVETWLGLTICYCCLLTATVSPAHASPQLHSSAAITQVIKDDDEPTLLLQYPNWEHLNLSSSELPAPTRNAETIDLQVGMAPTLEVTEGVDVVWQIPPIPKAVLFIAHSLNGLPTEYFDWSPSCRLCTGLPEHRTIVLEALARGYAVIAIKSLGSGWMQFPLETNVDLNNVKLILASWRQRHGLESLPLSAFGSSMGGFFVTILAPQLRIYSQANMISFVNVDALKILDAKDYPPIVFVRMPRDLPTNISATRDMEVLSSKGVLYADFQCYPKPLTPGFFSERIPGLPLDLSINIYKAIQRSGYLDRHGFMNPSPVLERQVMSELMKLVDNFNVLPVDENGNVIWLRPVVEELRLAYAFHCVTREKNTEMFDWLDGKSWSTVRSS</sequence>